<dbReference type="PROSITE" id="PS51257">
    <property type="entry name" value="PROKAR_LIPOPROTEIN"/>
    <property type="match status" value="1"/>
</dbReference>
<organism evidence="2">
    <name type="scientific">Caldilineaceae bacterium SB0662_bin_9</name>
    <dbReference type="NCBI Taxonomy" id="2605258"/>
    <lineage>
        <taxon>Bacteria</taxon>
        <taxon>Bacillati</taxon>
        <taxon>Chloroflexota</taxon>
        <taxon>Caldilineae</taxon>
        <taxon>Caldilineales</taxon>
        <taxon>Caldilineaceae</taxon>
    </lineage>
</organism>
<dbReference type="AlphaFoldDB" id="A0A6B1DZA5"/>
<comment type="caution">
    <text evidence="2">The sequence shown here is derived from an EMBL/GenBank/DDBJ whole genome shotgun (WGS) entry which is preliminary data.</text>
</comment>
<feature type="signal peptide" evidence="1">
    <location>
        <begin position="1"/>
        <end position="22"/>
    </location>
</feature>
<sequence>MCKRLVFSPLLLLVLVLSACGAAVPTASDEAAEAEDAVILFWYDPSVEGEGATCYQTTVIDPFNEMSDTIFVDAVAQPETWNATRTALLAGEGPDIVRTSGPSFVVELAQAGQLLPLDDYVASEGWDDLFVGWALSLGEVEGTIYSLADELETLVLYYNKTLFEQKGWIPPSTVAELYELAAVIAADDIVPFAHTNAEWRPANEWHVGEYFNHVAGPDRVYEALTGQIPWTHEDFVTSVELLDEAQQNGWFSGGLELYYTLTFDEVRGMLGRGEAAMNIEAAWIAADLDTLYFTEENGGMEWDWVPTPSQTGDPIYTIGMGDTWSINRNSEHPEAVAEFLSYSFSPERQAALLRNCGKAPAPVRLTDDAMEGVDPRIAAIFTDLAAASDSGGYGYTTWTFWPPRSDAYIYEEIERVWSGDITAEEYLQGLDDLFQEEFAAGAVPPIPERR</sequence>
<name>A0A6B1DZA5_9CHLR</name>
<reference evidence="2" key="1">
    <citation type="submission" date="2019-09" db="EMBL/GenBank/DDBJ databases">
        <title>Characterisation of the sponge microbiome using genome-centric metagenomics.</title>
        <authorList>
            <person name="Engelberts J.P."/>
            <person name="Robbins S.J."/>
            <person name="De Goeij J.M."/>
            <person name="Aranda M."/>
            <person name="Bell S.C."/>
            <person name="Webster N.S."/>
        </authorList>
    </citation>
    <scope>NUCLEOTIDE SEQUENCE</scope>
    <source>
        <strain evidence="2">SB0662_bin_9</strain>
    </source>
</reference>
<evidence type="ECO:0000313" key="2">
    <source>
        <dbReference type="EMBL" id="MYD92012.1"/>
    </source>
</evidence>
<protein>
    <submittedName>
        <fullName evidence="2">Extracellular solute-binding protein</fullName>
    </submittedName>
</protein>
<proteinExistence type="predicted"/>
<dbReference type="EMBL" id="VXPY01000122">
    <property type="protein sequence ID" value="MYD92012.1"/>
    <property type="molecule type" value="Genomic_DNA"/>
</dbReference>
<keyword evidence="1" id="KW-0732">Signal</keyword>
<gene>
    <name evidence="2" type="ORF">F4Y08_17065</name>
</gene>
<dbReference type="SUPFAM" id="SSF53850">
    <property type="entry name" value="Periplasmic binding protein-like II"/>
    <property type="match status" value="1"/>
</dbReference>
<dbReference type="Pfam" id="PF13416">
    <property type="entry name" value="SBP_bac_8"/>
    <property type="match status" value="1"/>
</dbReference>
<accession>A0A6B1DZA5</accession>
<evidence type="ECO:0000256" key="1">
    <source>
        <dbReference type="SAM" id="SignalP"/>
    </source>
</evidence>
<dbReference type="PANTHER" id="PTHR43649">
    <property type="entry name" value="ARABINOSE-BINDING PROTEIN-RELATED"/>
    <property type="match status" value="1"/>
</dbReference>
<feature type="chain" id="PRO_5025513009" evidence="1">
    <location>
        <begin position="23"/>
        <end position="450"/>
    </location>
</feature>
<dbReference type="InterPro" id="IPR006059">
    <property type="entry name" value="SBP"/>
</dbReference>
<dbReference type="InterPro" id="IPR050490">
    <property type="entry name" value="Bact_solute-bd_prot1"/>
</dbReference>
<dbReference type="Gene3D" id="3.40.190.10">
    <property type="entry name" value="Periplasmic binding protein-like II"/>
    <property type="match status" value="2"/>
</dbReference>